<organism evidence="1">
    <name type="scientific">Trichuris suis</name>
    <name type="common">pig whipworm</name>
    <dbReference type="NCBI Taxonomy" id="68888"/>
    <lineage>
        <taxon>Eukaryota</taxon>
        <taxon>Metazoa</taxon>
        <taxon>Ecdysozoa</taxon>
        <taxon>Nematoda</taxon>
        <taxon>Enoplea</taxon>
        <taxon>Dorylaimia</taxon>
        <taxon>Trichinellida</taxon>
        <taxon>Trichuridae</taxon>
        <taxon>Trichuris</taxon>
    </lineage>
</organism>
<proteinExistence type="predicted"/>
<accession>A0A085MVZ7</accession>
<sequence length="72" mass="7914">MEETLLSSVPTIFEEIRSYSNESDIPLDNIITCATDGTASMAGRCRGCMAHVKPAAAADDRSFQFMRIISNR</sequence>
<reference evidence="1" key="1">
    <citation type="journal article" date="2014" name="Nat. Genet.">
        <title>Genome and transcriptome of the porcine whipworm Trichuris suis.</title>
        <authorList>
            <person name="Jex A.R."/>
            <person name="Nejsum P."/>
            <person name="Schwarz E.M."/>
            <person name="Hu L."/>
            <person name="Young N.D."/>
            <person name="Hall R.S."/>
            <person name="Korhonen P.K."/>
            <person name="Liao S."/>
            <person name="Thamsborg S."/>
            <person name="Xia J."/>
            <person name="Xu P."/>
            <person name="Wang S."/>
            <person name="Scheerlinck J.P."/>
            <person name="Hofmann A."/>
            <person name="Sternberg P.W."/>
            <person name="Wang J."/>
            <person name="Gasser R.B."/>
        </authorList>
    </citation>
    <scope>NUCLEOTIDE SEQUENCE [LARGE SCALE GENOMIC DNA]</scope>
    <source>
        <strain evidence="1">DCEP-RM93F</strain>
    </source>
</reference>
<dbReference type="EMBL" id="KL367625">
    <property type="protein sequence ID" value="KFD61393.1"/>
    <property type="molecule type" value="Genomic_DNA"/>
</dbReference>
<evidence type="ECO:0008006" key="2">
    <source>
        <dbReference type="Google" id="ProtNLM"/>
    </source>
</evidence>
<gene>
    <name evidence="1" type="ORF">M514_26448</name>
</gene>
<dbReference type="Proteomes" id="UP000030758">
    <property type="component" value="Unassembled WGS sequence"/>
</dbReference>
<protein>
    <recommendedName>
        <fullName evidence="2">DUF4371 domain-containing protein</fullName>
    </recommendedName>
</protein>
<dbReference type="AlphaFoldDB" id="A0A085MVZ7"/>
<evidence type="ECO:0000313" key="1">
    <source>
        <dbReference type="EMBL" id="KFD61393.1"/>
    </source>
</evidence>
<name>A0A085MVZ7_9BILA</name>